<dbReference type="UniPathway" id="UPA00038">
    <property type="reaction ID" value="UER00491"/>
</dbReference>
<evidence type="ECO:0000313" key="13">
    <source>
        <dbReference type="Proteomes" id="UP000002408"/>
    </source>
</evidence>
<dbReference type="PIRSF" id="PIRSF500134">
    <property type="entry name" value="UDPglc_DH_bac"/>
    <property type="match status" value="1"/>
</dbReference>
<evidence type="ECO:0000256" key="10">
    <source>
        <dbReference type="PIRSR" id="PIRSR500134-3"/>
    </source>
</evidence>
<dbReference type="InterPro" id="IPR036291">
    <property type="entry name" value="NAD(P)-bd_dom_sf"/>
</dbReference>
<dbReference type="InterPro" id="IPR014027">
    <property type="entry name" value="UDP-Glc/GDP-Man_DH_C"/>
</dbReference>
<dbReference type="PIRSF" id="PIRSF000124">
    <property type="entry name" value="UDPglc_GDPman_dh"/>
    <property type="match status" value="1"/>
</dbReference>
<accession>A7I969</accession>
<evidence type="ECO:0000256" key="9">
    <source>
        <dbReference type="PIRSR" id="PIRSR500134-2"/>
    </source>
</evidence>
<protein>
    <recommendedName>
        <fullName evidence="3 7">UDP-glucose 6-dehydrogenase</fullName>
        <ecNumber evidence="3 7">1.1.1.22</ecNumber>
    </recommendedName>
</protein>
<feature type="binding site" evidence="10">
    <location>
        <position position="332"/>
    </location>
    <ligand>
        <name>NAD(+)</name>
        <dbReference type="ChEBI" id="CHEBI:57540"/>
    </ligand>
</feature>
<feature type="binding site" evidence="9">
    <location>
        <position position="209"/>
    </location>
    <ligand>
        <name>substrate</name>
    </ligand>
</feature>
<feature type="binding site" evidence="9">
    <location>
        <begin position="254"/>
        <end position="258"/>
    </location>
    <ligand>
        <name>substrate</name>
    </ligand>
</feature>
<dbReference type="InterPro" id="IPR008927">
    <property type="entry name" value="6-PGluconate_DH-like_C_sf"/>
</dbReference>
<gene>
    <name evidence="12" type="ordered locus">Mboo_1764</name>
</gene>
<dbReference type="PANTHER" id="PTHR43750">
    <property type="entry name" value="UDP-GLUCOSE 6-DEHYDROGENASE TUAD"/>
    <property type="match status" value="1"/>
</dbReference>
<evidence type="ECO:0000313" key="12">
    <source>
        <dbReference type="EMBL" id="ABS56280.1"/>
    </source>
</evidence>
<keyword evidence="5 7" id="KW-0520">NAD</keyword>
<dbReference type="PANTHER" id="PTHR43750:SF3">
    <property type="entry name" value="UDP-GLUCOSE 6-DEHYDROGENASE TUAD"/>
    <property type="match status" value="1"/>
</dbReference>
<comment type="catalytic activity">
    <reaction evidence="6 7">
        <text>UDP-alpha-D-glucose + 2 NAD(+) + H2O = UDP-alpha-D-glucuronate + 2 NADH + 3 H(+)</text>
        <dbReference type="Rhea" id="RHEA:23596"/>
        <dbReference type="ChEBI" id="CHEBI:15377"/>
        <dbReference type="ChEBI" id="CHEBI:15378"/>
        <dbReference type="ChEBI" id="CHEBI:57540"/>
        <dbReference type="ChEBI" id="CHEBI:57945"/>
        <dbReference type="ChEBI" id="CHEBI:58052"/>
        <dbReference type="ChEBI" id="CHEBI:58885"/>
        <dbReference type="EC" id="1.1.1.22"/>
    </reaction>
</comment>
<dbReference type="Pfam" id="PF00984">
    <property type="entry name" value="UDPG_MGDP_dh"/>
    <property type="match status" value="1"/>
</dbReference>
<dbReference type="GeneID" id="5410829"/>
<dbReference type="GO" id="GO:0051287">
    <property type="term" value="F:NAD binding"/>
    <property type="evidence" value="ECO:0007669"/>
    <property type="project" value="InterPro"/>
</dbReference>
<dbReference type="InterPro" id="IPR028357">
    <property type="entry name" value="UDPglc_DH_bac"/>
</dbReference>
<feature type="binding site" evidence="10">
    <location>
        <position position="37"/>
    </location>
    <ligand>
        <name>NAD(+)</name>
        <dbReference type="ChEBI" id="CHEBI:57540"/>
    </ligand>
</feature>
<dbReference type="PRINTS" id="PR00368">
    <property type="entry name" value="FADPNR"/>
</dbReference>
<feature type="binding site" evidence="10">
    <location>
        <position position="268"/>
    </location>
    <ligand>
        <name>NAD(+)</name>
        <dbReference type="ChEBI" id="CHEBI:57540"/>
    </ligand>
</feature>
<keyword evidence="13" id="KW-1185">Reference proteome</keyword>
<dbReference type="eggNOG" id="arCOG00253">
    <property type="taxonomic scope" value="Archaea"/>
</dbReference>
<feature type="binding site" evidence="9">
    <location>
        <begin position="157"/>
        <end position="160"/>
    </location>
    <ligand>
        <name>substrate</name>
    </ligand>
</feature>
<reference evidence="13" key="1">
    <citation type="journal article" date="2015" name="Microbiology">
        <title>Genome of Methanoregula boonei 6A8 reveals adaptations to oligotrophic peatland environments.</title>
        <authorList>
            <person name="Braeuer S."/>
            <person name="Cadillo-Quiroz H."/>
            <person name="Kyrpides N."/>
            <person name="Woyke T."/>
            <person name="Goodwin L."/>
            <person name="Detter C."/>
            <person name="Podell S."/>
            <person name="Yavitt J.B."/>
            <person name="Zinder S.H."/>
        </authorList>
    </citation>
    <scope>NUCLEOTIDE SEQUENCE [LARGE SCALE GENOMIC DNA]</scope>
    <source>
        <strain evidence="13">DSM 21154 / JCM 14090 / 6A8</strain>
    </source>
</reference>
<feature type="domain" description="UDP-glucose/GDP-mannose dehydrogenase C-terminal" evidence="11">
    <location>
        <begin position="318"/>
        <end position="417"/>
    </location>
</feature>
<dbReference type="InterPro" id="IPR001732">
    <property type="entry name" value="UDP-Glc/GDP-Man_DH_N"/>
</dbReference>
<sequence precursor="true">MSLKISIVGGGYVGLVTGTCFAELGHEVTIIEIDPEKVRAINDGKPPIFENGLGDLLKKNAGKRLRARTDYDSVASADIVFISVGTPPKPDGSANLSYIESASTSIGKVLKNNRSYCVITVKSTVPPGTTEKIVWPAVIQASGKTENEIGFAMNPEFLREGRAVEDFLHPDRIVIGCSDPRAGNRVADVYQNIQAPIIHTGLTAAEMIKYASNSFLATKISFSNEIGNLCKVLGIDVYEVMKGVGLDARIGPLFLNAGAGFGGSCFPKDVSALVSLAKENGEDPVLLESVLTVNEHQPHRMISIVEKRVGVIKGKRIAILGLAFKDNTDDIRDSRAIPVIQELVEKGACVTAYDPLAIPNMQKIFPAIEYCSTAAGALTGADACLVMTEWPEFSKIDKEFGLMAHKIVIEGRRILTWKGGEGICW</sequence>
<feature type="binding site" evidence="9">
    <location>
        <position position="325"/>
    </location>
    <ligand>
        <name>substrate</name>
    </ligand>
</feature>
<dbReference type="Pfam" id="PF03720">
    <property type="entry name" value="UDPG_MGDP_dh_C"/>
    <property type="match status" value="1"/>
</dbReference>
<dbReference type="EC" id="1.1.1.22" evidence="3 7"/>
<evidence type="ECO:0000256" key="2">
    <source>
        <dbReference type="ARBA" id="ARBA00006601"/>
    </source>
</evidence>
<dbReference type="GO" id="GO:0006065">
    <property type="term" value="P:UDP-glucuronate biosynthetic process"/>
    <property type="evidence" value="ECO:0007669"/>
    <property type="project" value="UniProtKB-UniPathway"/>
</dbReference>
<dbReference type="KEGG" id="mbn:Mboo_1764"/>
<dbReference type="InterPro" id="IPR017476">
    <property type="entry name" value="UDP-Glc/GDP-Man"/>
</dbReference>
<evidence type="ECO:0000256" key="1">
    <source>
        <dbReference type="ARBA" id="ARBA00004701"/>
    </source>
</evidence>
<dbReference type="RefSeq" id="WP_012107328.1">
    <property type="nucleotide sequence ID" value="NC_009712.1"/>
</dbReference>
<dbReference type="SMART" id="SM00984">
    <property type="entry name" value="UDPG_MGDP_dh_C"/>
    <property type="match status" value="1"/>
</dbReference>
<dbReference type="AlphaFoldDB" id="A7I969"/>
<dbReference type="Pfam" id="PF03721">
    <property type="entry name" value="UDPG_MGDP_dh_N"/>
    <property type="match status" value="1"/>
</dbReference>
<dbReference type="EMBL" id="CP000780">
    <property type="protein sequence ID" value="ABS56280.1"/>
    <property type="molecule type" value="Genomic_DNA"/>
</dbReference>
<evidence type="ECO:0000256" key="4">
    <source>
        <dbReference type="ARBA" id="ARBA00023002"/>
    </source>
</evidence>
<evidence type="ECO:0000256" key="6">
    <source>
        <dbReference type="ARBA" id="ARBA00047473"/>
    </source>
</evidence>
<feature type="binding site" evidence="10">
    <location>
        <position position="124"/>
    </location>
    <ligand>
        <name>NAD(+)</name>
        <dbReference type="ChEBI" id="CHEBI:57540"/>
    </ligand>
</feature>
<evidence type="ECO:0000259" key="11">
    <source>
        <dbReference type="SMART" id="SM00984"/>
    </source>
</evidence>
<dbReference type="Gene3D" id="1.20.5.100">
    <property type="entry name" value="Cytochrome c1, transmembrane anchor, C-terminal"/>
    <property type="match status" value="1"/>
</dbReference>
<feature type="binding site" evidence="10">
    <location>
        <position position="160"/>
    </location>
    <ligand>
        <name>NAD(+)</name>
        <dbReference type="ChEBI" id="CHEBI:57540"/>
    </ligand>
</feature>
<evidence type="ECO:0000256" key="7">
    <source>
        <dbReference type="PIRNR" id="PIRNR000124"/>
    </source>
</evidence>
<comment type="pathway">
    <text evidence="1">Nucleotide-sugar biosynthesis; UDP-alpha-D-glucuronate biosynthesis; UDP-alpha-D-glucuronate from UDP-alpha-D-glucose: step 1/1.</text>
</comment>
<dbReference type="OrthoDB" id="59839at2157"/>
<dbReference type="STRING" id="456442.Mboo_1764"/>
<feature type="active site" description="Nucleophile" evidence="8">
    <location>
        <position position="265"/>
    </location>
</feature>
<feature type="binding site" evidence="10">
    <location>
        <position position="86"/>
    </location>
    <ligand>
        <name>NAD(+)</name>
        <dbReference type="ChEBI" id="CHEBI:57540"/>
    </ligand>
</feature>
<dbReference type="SUPFAM" id="SSF48179">
    <property type="entry name" value="6-phosphogluconate dehydrogenase C-terminal domain-like"/>
    <property type="match status" value="1"/>
</dbReference>
<dbReference type="SUPFAM" id="SSF51735">
    <property type="entry name" value="NAD(P)-binding Rossmann-fold domains"/>
    <property type="match status" value="1"/>
</dbReference>
<organism evidence="12 13">
    <name type="scientific">Methanoregula boonei (strain DSM 21154 / JCM 14090 / 6A8)</name>
    <dbReference type="NCBI Taxonomy" id="456442"/>
    <lineage>
        <taxon>Archaea</taxon>
        <taxon>Methanobacteriati</taxon>
        <taxon>Methanobacteriota</taxon>
        <taxon>Stenosarchaea group</taxon>
        <taxon>Methanomicrobia</taxon>
        <taxon>Methanomicrobiales</taxon>
        <taxon>Methanoregulaceae</taxon>
        <taxon>Methanoregula</taxon>
    </lineage>
</organism>
<dbReference type="InterPro" id="IPR036220">
    <property type="entry name" value="UDP-Glc/GDP-Man_DH_C_sf"/>
</dbReference>
<keyword evidence="4 7" id="KW-0560">Oxidoreductase</keyword>
<proteinExistence type="inferred from homology"/>
<dbReference type="GO" id="GO:0003979">
    <property type="term" value="F:UDP-glucose 6-dehydrogenase activity"/>
    <property type="evidence" value="ECO:0007669"/>
    <property type="project" value="UniProtKB-EC"/>
</dbReference>
<dbReference type="SUPFAM" id="SSF52413">
    <property type="entry name" value="UDP-glucose/GDP-mannose dehydrogenase C-terminal domain"/>
    <property type="match status" value="1"/>
</dbReference>
<dbReference type="HOGENOM" id="CLU_023810_1_2_2"/>
<name>A7I969_METB6</name>
<dbReference type="NCBIfam" id="TIGR03026">
    <property type="entry name" value="NDP-sugDHase"/>
    <property type="match status" value="1"/>
</dbReference>
<feature type="binding site" evidence="9">
    <location>
        <position position="262"/>
    </location>
    <ligand>
        <name>substrate</name>
    </ligand>
</feature>
<comment type="similarity">
    <text evidence="2 7">Belongs to the UDP-glucose/GDP-mannose dehydrogenase family.</text>
</comment>
<dbReference type="Gene3D" id="3.40.50.720">
    <property type="entry name" value="NAD(P)-binding Rossmann-like Domain"/>
    <property type="match status" value="2"/>
</dbReference>
<evidence type="ECO:0000256" key="5">
    <source>
        <dbReference type="ARBA" id="ARBA00023027"/>
    </source>
</evidence>
<dbReference type="GO" id="GO:0000271">
    <property type="term" value="P:polysaccharide biosynthetic process"/>
    <property type="evidence" value="ECO:0007669"/>
    <property type="project" value="InterPro"/>
</dbReference>
<evidence type="ECO:0000256" key="3">
    <source>
        <dbReference type="ARBA" id="ARBA00012954"/>
    </source>
</evidence>
<evidence type="ECO:0000256" key="8">
    <source>
        <dbReference type="PIRSR" id="PIRSR500134-1"/>
    </source>
</evidence>
<dbReference type="Proteomes" id="UP000002408">
    <property type="component" value="Chromosome"/>
</dbReference>
<dbReference type="InterPro" id="IPR014026">
    <property type="entry name" value="UDP-Glc/GDP-Man_DH_dimer"/>
</dbReference>